<protein>
    <submittedName>
        <fullName evidence="2">Uncharacterized protein</fullName>
    </submittedName>
</protein>
<dbReference type="EMBL" id="GIFC01004940">
    <property type="protein sequence ID" value="MXU87023.1"/>
    <property type="molecule type" value="Transcribed_RNA"/>
</dbReference>
<dbReference type="AlphaFoldDB" id="A0A6B0UHN1"/>
<reference evidence="2" key="1">
    <citation type="submission" date="2019-12" db="EMBL/GenBank/DDBJ databases">
        <title>An insight into the sialome of adult female Ixodes ricinus ticks feeding for 6 days.</title>
        <authorList>
            <person name="Perner J."/>
            <person name="Ribeiro J.M.C."/>
        </authorList>
    </citation>
    <scope>NUCLEOTIDE SEQUENCE</scope>
    <source>
        <strain evidence="2">Semi-engorged</strain>
        <tissue evidence="2">Salivary glands</tissue>
    </source>
</reference>
<feature type="region of interest" description="Disordered" evidence="1">
    <location>
        <begin position="14"/>
        <end position="40"/>
    </location>
</feature>
<accession>A0A6B0UHN1</accession>
<sequence length="94" mass="10223">MSMSLMPAVASSSSWLASLPPSSPPATLPKPPANSPTERRLRLSWGVSRLTSTELSLRSPPGMSSMLIPYVEFRSSLFVRYFVNAADEPPCARL</sequence>
<name>A0A6B0UHN1_IXORI</name>
<organism evidence="2">
    <name type="scientific">Ixodes ricinus</name>
    <name type="common">Common tick</name>
    <name type="synonym">Acarus ricinus</name>
    <dbReference type="NCBI Taxonomy" id="34613"/>
    <lineage>
        <taxon>Eukaryota</taxon>
        <taxon>Metazoa</taxon>
        <taxon>Ecdysozoa</taxon>
        <taxon>Arthropoda</taxon>
        <taxon>Chelicerata</taxon>
        <taxon>Arachnida</taxon>
        <taxon>Acari</taxon>
        <taxon>Parasitiformes</taxon>
        <taxon>Ixodida</taxon>
        <taxon>Ixodoidea</taxon>
        <taxon>Ixodidae</taxon>
        <taxon>Ixodinae</taxon>
        <taxon>Ixodes</taxon>
    </lineage>
</organism>
<proteinExistence type="predicted"/>
<feature type="compositionally biased region" description="Pro residues" evidence="1">
    <location>
        <begin position="21"/>
        <end position="34"/>
    </location>
</feature>
<evidence type="ECO:0000313" key="2">
    <source>
        <dbReference type="EMBL" id="MXU87023.1"/>
    </source>
</evidence>
<evidence type="ECO:0000256" key="1">
    <source>
        <dbReference type="SAM" id="MobiDB-lite"/>
    </source>
</evidence>